<dbReference type="PANTHER" id="PTHR22835:SF683">
    <property type="entry name" value="OS05G0506800 PROTEIN"/>
    <property type="match status" value="1"/>
</dbReference>
<evidence type="ECO:0000313" key="6">
    <source>
        <dbReference type="Proteomes" id="UP001293593"/>
    </source>
</evidence>
<dbReference type="AlphaFoldDB" id="A0AAE1MN61"/>
<dbReference type="CDD" id="cd01837">
    <property type="entry name" value="SGNH_plant_lipase_like"/>
    <property type="match status" value="1"/>
</dbReference>
<proteinExistence type="inferred from homology"/>
<comment type="similarity">
    <text evidence="1">Belongs to the 'GDSL' lipolytic enzyme family.</text>
</comment>
<evidence type="ECO:0000256" key="3">
    <source>
        <dbReference type="ARBA" id="ARBA00022801"/>
    </source>
</evidence>
<evidence type="ECO:0000256" key="4">
    <source>
        <dbReference type="ARBA" id="ARBA00023180"/>
    </source>
</evidence>
<evidence type="ECO:0008006" key="7">
    <source>
        <dbReference type="Google" id="ProtNLM"/>
    </source>
</evidence>
<gene>
    <name evidence="5" type="ORF">QN277_020330</name>
</gene>
<dbReference type="InterPro" id="IPR036514">
    <property type="entry name" value="SGNH_hydro_sf"/>
</dbReference>
<dbReference type="InterPro" id="IPR001087">
    <property type="entry name" value="GDSL"/>
</dbReference>
<dbReference type="PANTHER" id="PTHR22835">
    <property type="entry name" value="ZINC FINGER FYVE DOMAIN CONTAINING PROTEIN"/>
    <property type="match status" value="1"/>
</dbReference>
<dbReference type="SUPFAM" id="SSF52266">
    <property type="entry name" value="SGNH hydrolase"/>
    <property type="match status" value="1"/>
</dbReference>
<evidence type="ECO:0000256" key="2">
    <source>
        <dbReference type="ARBA" id="ARBA00022729"/>
    </source>
</evidence>
<evidence type="ECO:0000313" key="5">
    <source>
        <dbReference type="EMBL" id="KAK4271674.1"/>
    </source>
</evidence>
<sequence>MMGASSCQVWSLQAQWLALLVAVSFTIPATVLGCYTSIFSFGDSLTDTGNLRFISSSQRPDCLRPPYGSTYFHRPTGRCSDGRLILDFIAETLHLPLVKPYLGIKNGDVKDWNTQQGVNFAVAGATALDGVFFEEKGFDVEEAAYYSLRVQLDWFKEFLPSLCNSSSSCKKVLGNALFIVGEIGGNDYGYPLSQPMSLEELKTYVPQVVSAITSAISELINLGAVTLMIPGNLPLGCNPSLLTGIAVKDKDEYDKSGCLKWLNTFFDYHNKMLQTELNNLQLLYPHTKIIYADYFNAVLQLNHSPEQFGFGKNVVEVCCGGGGPYNYNESAVCSYSGAVSCDDPSKYVSWDGLHLTEAAYRWISKGLLDGTYTIPGLTTSCTSQFVTSGDFSSNYAMK</sequence>
<keyword evidence="6" id="KW-1185">Reference proteome</keyword>
<keyword evidence="3" id="KW-0378">Hydrolase</keyword>
<keyword evidence="2" id="KW-0732">Signal</keyword>
<dbReference type="Gene3D" id="3.40.50.1110">
    <property type="entry name" value="SGNH hydrolase"/>
    <property type="match status" value="1"/>
</dbReference>
<name>A0AAE1MN61_9FABA</name>
<dbReference type="Pfam" id="PF00657">
    <property type="entry name" value="Lipase_GDSL"/>
    <property type="match status" value="1"/>
</dbReference>
<dbReference type="Proteomes" id="UP001293593">
    <property type="component" value="Unassembled WGS sequence"/>
</dbReference>
<dbReference type="GO" id="GO:0016788">
    <property type="term" value="F:hydrolase activity, acting on ester bonds"/>
    <property type="evidence" value="ECO:0007669"/>
    <property type="project" value="InterPro"/>
</dbReference>
<protein>
    <recommendedName>
        <fullName evidence="7">GDSL esterase/lipase</fullName>
    </recommendedName>
</protein>
<dbReference type="InterPro" id="IPR035669">
    <property type="entry name" value="SGNH_plant_lipase-like"/>
</dbReference>
<accession>A0AAE1MN61</accession>
<evidence type="ECO:0000256" key="1">
    <source>
        <dbReference type="ARBA" id="ARBA00008668"/>
    </source>
</evidence>
<organism evidence="5 6">
    <name type="scientific">Acacia crassicarpa</name>
    <name type="common">northern wattle</name>
    <dbReference type="NCBI Taxonomy" id="499986"/>
    <lineage>
        <taxon>Eukaryota</taxon>
        <taxon>Viridiplantae</taxon>
        <taxon>Streptophyta</taxon>
        <taxon>Embryophyta</taxon>
        <taxon>Tracheophyta</taxon>
        <taxon>Spermatophyta</taxon>
        <taxon>Magnoliopsida</taxon>
        <taxon>eudicotyledons</taxon>
        <taxon>Gunneridae</taxon>
        <taxon>Pentapetalae</taxon>
        <taxon>rosids</taxon>
        <taxon>fabids</taxon>
        <taxon>Fabales</taxon>
        <taxon>Fabaceae</taxon>
        <taxon>Caesalpinioideae</taxon>
        <taxon>mimosoid clade</taxon>
        <taxon>Acacieae</taxon>
        <taxon>Acacia</taxon>
    </lineage>
</organism>
<comment type="caution">
    <text evidence="5">The sequence shown here is derived from an EMBL/GenBank/DDBJ whole genome shotgun (WGS) entry which is preliminary data.</text>
</comment>
<keyword evidence="4" id="KW-0325">Glycoprotein</keyword>
<reference evidence="5" key="1">
    <citation type="submission" date="2023-10" db="EMBL/GenBank/DDBJ databases">
        <title>Chromosome-level genome of the transformable northern wattle, Acacia crassicarpa.</title>
        <authorList>
            <person name="Massaro I."/>
            <person name="Sinha N.R."/>
            <person name="Poethig S."/>
            <person name="Leichty A.R."/>
        </authorList>
    </citation>
    <scope>NUCLEOTIDE SEQUENCE</scope>
    <source>
        <strain evidence="5">Acra3RX</strain>
        <tissue evidence="5">Leaf</tissue>
    </source>
</reference>
<dbReference type="EMBL" id="JAWXYG010000005">
    <property type="protein sequence ID" value="KAK4271674.1"/>
    <property type="molecule type" value="Genomic_DNA"/>
</dbReference>